<keyword evidence="5" id="KW-1185">Reference proteome</keyword>
<evidence type="ECO:0000256" key="2">
    <source>
        <dbReference type="ARBA" id="ARBA00023002"/>
    </source>
</evidence>
<dbReference type="Gene3D" id="3.40.50.720">
    <property type="entry name" value="NAD(P)-binding Rossmann-like Domain"/>
    <property type="match status" value="1"/>
</dbReference>
<evidence type="ECO:0000256" key="1">
    <source>
        <dbReference type="ARBA" id="ARBA00006484"/>
    </source>
</evidence>
<evidence type="ECO:0000313" key="4">
    <source>
        <dbReference type="EMBL" id="MCQ8240807.1"/>
    </source>
</evidence>
<dbReference type="SUPFAM" id="SSF51735">
    <property type="entry name" value="NAD(P)-binding Rossmann-fold domains"/>
    <property type="match status" value="1"/>
</dbReference>
<dbReference type="CDD" id="cd05233">
    <property type="entry name" value="SDR_c"/>
    <property type="match status" value="1"/>
</dbReference>
<gene>
    <name evidence="4" type="ORF">NFI88_08150</name>
</gene>
<dbReference type="RefSeq" id="WP_422919541.1">
    <property type="nucleotide sequence ID" value="NZ_JAMZEJ010000004.1"/>
</dbReference>
<dbReference type="InterPro" id="IPR051122">
    <property type="entry name" value="SDR_DHRS6-like"/>
</dbReference>
<dbReference type="PANTHER" id="PTHR43477:SF1">
    <property type="entry name" value="DIHYDROANTICAPSIN 7-DEHYDROGENASE"/>
    <property type="match status" value="1"/>
</dbReference>
<protein>
    <submittedName>
        <fullName evidence="4">SDR family oxidoreductase</fullName>
    </submittedName>
</protein>
<name>A0ABT1VXY8_9PROT</name>
<reference evidence="4 5" key="1">
    <citation type="submission" date="2022-06" db="EMBL/GenBank/DDBJ databases">
        <title>Rhizosaccharibacter gen. nov. sp. nov. KSS12, endophytic bacteria isolated from sugarcane.</title>
        <authorList>
            <person name="Pitiwittayakul N."/>
        </authorList>
    </citation>
    <scope>NUCLEOTIDE SEQUENCE [LARGE SCALE GENOMIC DNA]</scope>
    <source>
        <strain evidence="4 5">KSS12</strain>
    </source>
</reference>
<evidence type="ECO:0000259" key="3">
    <source>
        <dbReference type="SMART" id="SM00822"/>
    </source>
</evidence>
<dbReference type="EMBL" id="JAMZEJ010000004">
    <property type="protein sequence ID" value="MCQ8240807.1"/>
    <property type="molecule type" value="Genomic_DNA"/>
</dbReference>
<proteinExistence type="inferred from homology"/>
<keyword evidence="2" id="KW-0560">Oxidoreductase</keyword>
<dbReference type="PRINTS" id="PR00081">
    <property type="entry name" value="GDHRDH"/>
</dbReference>
<dbReference type="Proteomes" id="UP001524547">
    <property type="component" value="Unassembled WGS sequence"/>
</dbReference>
<dbReference type="InterPro" id="IPR002347">
    <property type="entry name" value="SDR_fam"/>
</dbReference>
<dbReference type="PRINTS" id="PR00080">
    <property type="entry name" value="SDRFAMILY"/>
</dbReference>
<organism evidence="4 5">
    <name type="scientific">Rhizosaccharibacter radicis</name>
    <dbReference type="NCBI Taxonomy" id="2782605"/>
    <lineage>
        <taxon>Bacteria</taxon>
        <taxon>Pseudomonadati</taxon>
        <taxon>Pseudomonadota</taxon>
        <taxon>Alphaproteobacteria</taxon>
        <taxon>Acetobacterales</taxon>
        <taxon>Acetobacteraceae</taxon>
        <taxon>Rhizosaccharibacter</taxon>
    </lineage>
</organism>
<evidence type="ECO:0000313" key="5">
    <source>
        <dbReference type="Proteomes" id="UP001524547"/>
    </source>
</evidence>
<feature type="domain" description="Ketoreductase" evidence="3">
    <location>
        <begin position="12"/>
        <end position="193"/>
    </location>
</feature>
<dbReference type="InterPro" id="IPR036291">
    <property type="entry name" value="NAD(P)-bd_dom_sf"/>
</dbReference>
<dbReference type="Pfam" id="PF13561">
    <property type="entry name" value="adh_short_C2"/>
    <property type="match status" value="1"/>
</dbReference>
<dbReference type="InterPro" id="IPR057326">
    <property type="entry name" value="KR_dom"/>
</dbReference>
<dbReference type="SMART" id="SM00822">
    <property type="entry name" value="PKS_KR"/>
    <property type="match status" value="1"/>
</dbReference>
<sequence>MALKQRQRFTDKIVLVTGGNSGIGLATARAFITEGARVTIAGRDQETLDRAVQQLGPLASATRADLSQAEDTERLFSELRSRHGHLDVLFSNAGAPKLASVADTSEALFDEIFAGNFRAAFFTAKHALPLLRDGGAIVFTTSFFNQIGRPGSSVISANKAALRSFTRTLAAELVSRGIRVNAVAPGSIDTPAMSRMGMNQQQQEDSVRANLREIPMGRVGRPEEIADAVTFLASSEASYITGFEINVDGGRLQL</sequence>
<accession>A0ABT1VXY8</accession>
<comment type="similarity">
    <text evidence="1">Belongs to the short-chain dehydrogenases/reductases (SDR) family.</text>
</comment>
<comment type="caution">
    <text evidence="4">The sequence shown here is derived from an EMBL/GenBank/DDBJ whole genome shotgun (WGS) entry which is preliminary data.</text>
</comment>
<dbReference type="PANTHER" id="PTHR43477">
    <property type="entry name" value="DIHYDROANTICAPSIN 7-DEHYDROGENASE"/>
    <property type="match status" value="1"/>
</dbReference>